<proteinExistence type="predicted"/>
<reference evidence="1 2" key="1">
    <citation type="submission" date="2018-06" db="EMBL/GenBank/DDBJ databases">
        <authorList>
            <consortium name="Pathogen Informatics"/>
            <person name="Doyle S."/>
        </authorList>
    </citation>
    <scope>NUCLEOTIDE SEQUENCE [LARGE SCALE GENOMIC DNA]</scope>
    <source>
        <strain evidence="1 2">NCTC8622</strain>
    </source>
</reference>
<dbReference type="AlphaFoldDB" id="A0A376U6F9"/>
<evidence type="ECO:0000313" key="1">
    <source>
        <dbReference type="EMBL" id="STI84925.1"/>
    </source>
</evidence>
<accession>A0A376U6F9</accession>
<organism evidence="1 2">
    <name type="scientific">Escherichia coli</name>
    <dbReference type="NCBI Taxonomy" id="562"/>
    <lineage>
        <taxon>Bacteria</taxon>
        <taxon>Pseudomonadati</taxon>
        <taxon>Pseudomonadota</taxon>
        <taxon>Gammaproteobacteria</taxon>
        <taxon>Enterobacterales</taxon>
        <taxon>Enterobacteriaceae</taxon>
        <taxon>Escherichia</taxon>
    </lineage>
</organism>
<gene>
    <name evidence="1" type="ORF">NCTC8622_03999</name>
</gene>
<evidence type="ECO:0000313" key="2">
    <source>
        <dbReference type="Proteomes" id="UP000254079"/>
    </source>
</evidence>
<name>A0A376U6F9_ECOLX</name>
<dbReference type="EMBL" id="UGCP01000002">
    <property type="protein sequence ID" value="STI84925.1"/>
    <property type="molecule type" value="Genomic_DNA"/>
</dbReference>
<protein>
    <submittedName>
        <fullName evidence="1">Uncharacterized protein</fullName>
    </submittedName>
</protein>
<dbReference type="Proteomes" id="UP000254079">
    <property type="component" value="Unassembled WGS sequence"/>
</dbReference>
<sequence>MSLYAENNEKRARRPFVRYQSRLELVNQTQSYDVISVDASVTSELVVVQQVDFVVNVGGHVLLK</sequence>